<dbReference type="Proteomes" id="UP000593568">
    <property type="component" value="Unassembled WGS sequence"/>
</dbReference>
<keyword evidence="3" id="KW-1185">Reference proteome</keyword>
<protein>
    <submittedName>
        <fullName evidence="2">Uncharacterized protein</fullName>
    </submittedName>
</protein>
<dbReference type="EMBL" id="JABEZW010000013">
    <property type="protein sequence ID" value="MBA0783080.1"/>
    <property type="molecule type" value="Genomic_DNA"/>
</dbReference>
<feature type="transmembrane region" description="Helical" evidence="1">
    <location>
        <begin position="7"/>
        <end position="24"/>
    </location>
</feature>
<sequence>MRSYIDAVILIGFLCLGFGELFVMPRC</sequence>
<reference evidence="2 3" key="1">
    <citation type="journal article" date="2019" name="Genome Biol. Evol.">
        <title>Insights into the evolution of the New World diploid cottons (Gossypium, subgenus Houzingenia) based on genome sequencing.</title>
        <authorList>
            <person name="Grover C.E."/>
            <person name="Arick M.A. 2nd"/>
            <person name="Thrash A."/>
            <person name="Conover J.L."/>
            <person name="Sanders W.S."/>
            <person name="Peterson D.G."/>
            <person name="Frelichowski J.E."/>
            <person name="Scheffler J.A."/>
            <person name="Scheffler B.E."/>
            <person name="Wendel J.F."/>
        </authorList>
    </citation>
    <scope>NUCLEOTIDE SEQUENCE [LARGE SCALE GENOMIC DNA]</scope>
    <source>
        <strain evidence="2">8</strain>
        <tissue evidence="2">Leaf</tissue>
    </source>
</reference>
<name>A0A7J9FCS7_9ROSI</name>
<proteinExistence type="predicted"/>
<evidence type="ECO:0000313" key="2">
    <source>
        <dbReference type="EMBL" id="MBA0783080.1"/>
    </source>
</evidence>
<evidence type="ECO:0000313" key="3">
    <source>
        <dbReference type="Proteomes" id="UP000593568"/>
    </source>
</evidence>
<keyword evidence="1" id="KW-0812">Transmembrane</keyword>
<dbReference type="AlphaFoldDB" id="A0A7J9FCS7"/>
<accession>A0A7J9FCS7</accession>
<comment type="caution">
    <text evidence="2">The sequence shown here is derived from an EMBL/GenBank/DDBJ whole genome shotgun (WGS) entry which is preliminary data.</text>
</comment>
<keyword evidence="1" id="KW-0472">Membrane</keyword>
<evidence type="ECO:0000256" key="1">
    <source>
        <dbReference type="SAM" id="Phobius"/>
    </source>
</evidence>
<organism evidence="2 3">
    <name type="scientific">Gossypium trilobum</name>
    <dbReference type="NCBI Taxonomy" id="34281"/>
    <lineage>
        <taxon>Eukaryota</taxon>
        <taxon>Viridiplantae</taxon>
        <taxon>Streptophyta</taxon>
        <taxon>Embryophyta</taxon>
        <taxon>Tracheophyta</taxon>
        <taxon>Spermatophyta</taxon>
        <taxon>Magnoliopsida</taxon>
        <taxon>eudicotyledons</taxon>
        <taxon>Gunneridae</taxon>
        <taxon>Pentapetalae</taxon>
        <taxon>rosids</taxon>
        <taxon>malvids</taxon>
        <taxon>Malvales</taxon>
        <taxon>Malvaceae</taxon>
        <taxon>Malvoideae</taxon>
        <taxon>Gossypium</taxon>
    </lineage>
</organism>
<keyword evidence="1" id="KW-1133">Transmembrane helix</keyword>
<gene>
    <name evidence="2" type="ORF">Gotri_000854</name>
</gene>